<protein>
    <submittedName>
        <fullName evidence="2">Esterase family protein</fullName>
    </submittedName>
</protein>
<evidence type="ECO:0000256" key="1">
    <source>
        <dbReference type="SAM" id="SignalP"/>
    </source>
</evidence>
<proteinExistence type="predicted"/>
<feature type="chain" id="PRO_5016021957" evidence="1">
    <location>
        <begin position="32"/>
        <end position="374"/>
    </location>
</feature>
<dbReference type="GO" id="GO:0016747">
    <property type="term" value="F:acyltransferase activity, transferring groups other than amino-acyl groups"/>
    <property type="evidence" value="ECO:0007669"/>
    <property type="project" value="TreeGrafter"/>
</dbReference>
<dbReference type="InterPro" id="IPR050583">
    <property type="entry name" value="Mycobacterial_A85_antigen"/>
</dbReference>
<dbReference type="AlphaFoldDB" id="A0A2W5B5D0"/>
<feature type="signal peptide" evidence="1">
    <location>
        <begin position="1"/>
        <end position="31"/>
    </location>
</feature>
<dbReference type="PANTHER" id="PTHR48098">
    <property type="entry name" value="ENTEROCHELIN ESTERASE-RELATED"/>
    <property type="match status" value="1"/>
</dbReference>
<dbReference type="PANTHER" id="PTHR48098:SF1">
    <property type="entry name" value="DIACYLGLYCEROL ACYLTRANSFERASE_MYCOLYLTRANSFERASE AG85A"/>
    <property type="match status" value="1"/>
</dbReference>
<dbReference type="SUPFAM" id="SSF53474">
    <property type="entry name" value="alpha/beta-Hydrolases"/>
    <property type="match status" value="1"/>
</dbReference>
<sequence>MKKYLARGLAASLAALMPLSMATHTASSASAAPVSAQAVAGNAKAAELYWDKLPGTVNPSTNGRWVNQVKELKRAGHNVTYATATSPAMGGLEIPLVVIGPKGKKLRETADLPTLYMLNGADGGEGRANWINQSDIIDYYGKNLNANIVIPMSGAFSYYTDWVSKYNKAGYKPMWETFLTKELPQTIEKELQANGKRAIAGMSMSATSSLNLAAHNQDFYDSVGSFSGCASTTKGLAPAFVNITLARGGTNVNEMWGGSHTPAALRDDALINAKNLVKQPNLYVSNASGLVGKHDVLSSERVRGDLSAATTVAVEGGVIEAATNGCTHDLDVKLRSLGKKDATFNFRNTGTHQWGYWQDDLRDYLPVLNKAFGN</sequence>
<gene>
    <name evidence="2" type="ORF">DI609_03255</name>
</gene>
<dbReference type="Proteomes" id="UP000249451">
    <property type="component" value="Unassembled WGS sequence"/>
</dbReference>
<dbReference type="EMBL" id="QFNY01000051">
    <property type="protein sequence ID" value="PZP01881.1"/>
    <property type="molecule type" value="Genomic_DNA"/>
</dbReference>
<dbReference type="InterPro" id="IPR000801">
    <property type="entry name" value="Esterase-like"/>
</dbReference>
<evidence type="ECO:0000313" key="3">
    <source>
        <dbReference type="Proteomes" id="UP000249451"/>
    </source>
</evidence>
<accession>A0A2W5B5D0</accession>
<evidence type="ECO:0000313" key="2">
    <source>
        <dbReference type="EMBL" id="PZP01881.1"/>
    </source>
</evidence>
<comment type="caution">
    <text evidence="2">The sequence shown here is derived from an EMBL/GenBank/DDBJ whole genome shotgun (WGS) entry which is preliminary data.</text>
</comment>
<keyword evidence="1" id="KW-0732">Signal</keyword>
<reference evidence="2 3" key="1">
    <citation type="submission" date="2017-11" db="EMBL/GenBank/DDBJ databases">
        <title>Infants hospitalized years apart are colonized by the same room-sourced microbial strains.</title>
        <authorList>
            <person name="Brooks B."/>
            <person name="Olm M.R."/>
            <person name="Firek B.A."/>
            <person name="Baker R."/>
            <person name="Thomas B.C."/>
            <person name="Morowitz M.J."/>
            <person name="Banfield J.F."/>
        </authorList>
    </citation>
    <scope>NUCLEOTIDE SEQUENCE [LARGE SCALE GENOMIC DNA]</scope>
    <source>
        <strain evidence="2">S2_012_000_R3_87</strain>
    </source>
</reference>
<dbReference type="Pfam" id="PF00756">
    <property type="entry name" value="Esterase"/>
    <property type="match status" value="1"/>
</dbReference>
<organism evidence="2 3">
    <name type="scientific">Corynebacterium urealyticum</name>
    <dbReference type="NCBI Taxonomy" id="43771"/>
    <lineage>
        <taxon>Bacteria</taxon>
        <taxon>Bacillati</taxon>
        <taxon>Actinomycetota</taxon>
        <taxon>Actinomycetes</taxon>
        <taxon>Mycobacteriales</taxon>
        <taxon>Corynebacteriaceae</taxon>
        <taxon>Corynebacterium</taxon>
    </lineage>
</organism>
<dbReference type="InterPro" id="IPR029058">
    <property type="entry name" value="AB_hydrolase_fold"/>
</dbReference>
<name>A0A2W5B5D0_9CORY</name>
<dbReference type="Gene3D" id="3.40.50.1820">
    <property type="entry name" value="alpha/beta hydrolase"/>
    <property type="match status" value="1"/>
</dbReference>